<accession>A0A9X4LY59</accession>
<feature type="compositionally biased region" description="Gly residues" evidence="1">
    <location>
        <begin position="22"/>
        <end position="40"/>
    </location>
</feature>
<feature type="region of interest" description="Disordered" evidence="1">
    <location>
        <begin position="20"/>
        <end position="40"/>
    </location>
</feature>
<dbReference type="EMBL" id="JANRHA010000004">
    <property type="protein sequence ID" value="MDG3014520.1"/>
    <property type="molecule type" value="Genomic_DNA"/>
</dbReference>
<dbReference type="AlphaFoldDB" id="A0A9X4LY59"/>
<keyword evidence="3" id="KW-1185">Reference proteome</keyword>
<sequence>MSSEIDWNTIIEKIIGILAGAAPGGGTGTGGDGTGGTSGT</sequence>
<proteinExistence type="predicted"/>
<organism evidence="2 3">
    <name type="scientific">Speluncibacter jeojiensis</name>
    <dbReference type="NCBI Taxonomy" id="2710754"/>
    <lineage>
        <taxon>Bacteria</taxon>
        <taxon>Bacillati</taxon>
        <taxon>Actinomycetota</taxon>
        <taxon>Actinomycetes</taxon>
        <taxon>Mycobacteriales</taxon>
        <taxon>Speluncibacteraceae</taxon>
        <taxon>Speluncibacter</taxon>
    </lineage>
</organism>
<comment type="caution">
    <text evidence="2">The sequence shown here is derived from an EMBL/GenBank/DDBJ whole genome shotgun (WGS) entry which is preliminary data.</text>
</comment>
<dbReference type="Proteomes" id="UP001152755">
    <property type="component" value="Unassembled WGS sequence"/>
</dbReference>
<protein>
    <submittedName>
        <fullName evidence="2">Uncharacterized protein</fullName>
    </submittedName>
</protein>
<evidence type="ECO:0000313" key="3">
    <source>
        <dbReference type="Proteomes" id="UP001152755"/>
    </source>
</evidence>
<name>A0A9X4LY59_9ACTN</name>
<gene>
    <name evidence="2" type="ORF">NVS88_08105</name>
</gene>
<evidence type="ECO:0000256" key="1">
    <source>
        <dbReference type="SAM" id="MobiDB-lite"/>
    </source>
</evidence>
<reference evidence="2" key="1">
    <citation type="submission" date="2022-08" db="EMBL/GenBank/DDBJ databases">
        <title>Genome analysis of Corynebacteriales strain.</title>
        <authorList>
            <person name="Lee S.D."/>
        </authorList>
    </citation>
    <scope>NUCLEOTIDE SEQUENCE</scope>
    <source>
        <strain evidence="2">D3-21</strain>
    </source>
</reference>
<evidence type="ECO:0000313" key="2">
    <source>
        <dbReference type="EMBL" id="MDG3014520.1"/>
    </source>
</evidence>
<dbReference type="RefSeq" id="WP_277830956.1">
    <property type="nucleotide sequence ID" value="NZ_JAAIVF010000001.1"/>
</dbReference>